<evidence type="ECO:0000256" key="2">
    <source>
        <dbReference type="ARBA" id="ARBA00022737"/>
    </source>
</evidence>
<dbReference type="InterPro" id="IPR000719">
    <property type="entry name" value="Prot_kinase_dom"/>
</dbReference>
<proteinExistence type="predicted"/>
<dbReference type="Gene3D" id="2.130.10.10">
    <property type="entry name" value="YVTN repeat-like/Quinoprotein amine dehydrogenase"/>
    <property type="match status" value="3"/>
</dbReference>
<keyword evidence="4 6" id="KW-0067">ATP-binding</keyword>
<evidence type="ECO:0000256" key="7">
    <source>
        <dbReference type="SAM" id="MobiDB-lite"/>
    </source>
</evidence>
<keyword evidence="10" id="KW-1185">Reference proteome</keyword>
<dbReference type="PROSITE" id="PS50011">
    <property type="entry name" value="PROTEIN_KINASE_DOM"/>
    <property type="match status" value="1"/>
</dbReference>
<dbReference type="Gene3D" id="3.30.200.20">
    <property type="entry name" value="Phosphorylase Kinase, domain 1"/>
    <property type="match status" value="1"/>
</dbReference>
<evidence type="ECO:0000256" key="3">
    <source>
        <dbReference type="ARBA" id="ARBA00022741"/>
    </source>
</evidence>
<dbReference type="PANTHER" id="PTHR44019:SF8">
    <property type="entry name" value="POC1 CENTRIOLAR PROTEIN HOMOLOG"/>
    <property type="match status" value="1"/>
</dbReference>
<evidence type="ECO:0000256" key="5">
    <source>
        <dbReference type="PROSITE-ProRule" id="PRU00221"/>
    </source>
</evidence>
<gene>
    <name evidence="9" type="ORF">GCM10010439_40410</name>
</gene>
<reference evidence="9 10" key="1">
    <citation type="journal article" date="2019" name="Int. J. Syst. Evol. Microbiol.">
        <title>The Global Catalogue of Microorganisms (GCM) 10K type strain sequencing project: providing services to taxonomists for standard genome sequencing and annotation.</title>
        <authorList>
            <consortium name="The Broad Institute Genomics Platform"/>
            <consortium name="The Broad Institute Genome Sequencing Center for Infectious Disease"/>
            <person name="Wu L."/>
            <person name="Ma J."/>
        </authorList>
    </citation>
    <scope>NUCLEOTIDE SEQUENCE [LARGE SCALE GENOMIC DNA]</scope>
    <source>
        <strain evidence="9 10">JCM 8201</strain>
    </source>
</reference>
<dbReference type="CDD" id="cd14014">
    <property type="entry name" value="STKc_PknB_like"/>
    <property type="match status" value="1"/>
</dbReference>
<dbReference type="Pfam" id="PF00069">
    <property type="entry name" value="Pkinase"/>
    <property type="match status" value="1"/>
</dbReference>
<dbReference type="InterPro" id="IPR050505">
    <property type="entry name" value="WDR55/POC1"/>
</dbReference>
<dbReference type="PROSITE" id="PS50082">
    <property type="entry name" value="WD_REPEATS_2"/>
    <property type="match status" value="7"/>
</dbReference>
<feature type="compositionally biased region" description="Pro residues" evidence="7">
    <location>
        <begin position="289"/>
        <end position="299"/>
    </location>
</feature>
<dbReference type="CDD" id="cd00200">
    <property type="entry name" value="WD40"/>
    <property type="match status" value="1"/>
</dbReference>
<dbReference type="SUPFAM" id="SSF50978">
    <property type="entry name" value="WD40 repeat-like"/>
    <property type="match status" value="2"/>
</dbReference>
<feature type="repeat" description="WD" evidence="5">
    <location>
        <begin position="458"/>
        <end position="498"/>
    </location>
</feature>
<dbReference type="PROSITE" id="PS00678">
    <property type="entry name" value="WD_REPEATS_1"/>
    <property type="match status" value="5"/>
</dbReference>
<feature type="repeat" description="WD" evidence="5">
    <location>
        <begin position="417"/>
        <end position="457"/>
    </location>
</feature>
<feature type="region of interest" description="Disordered" evidence="7">
    <location>
        <begin position="277"/>
        <end position="316"/>
    </location>
</feature>
<dbReference type="InterPro" id="IPR001680">
    <property type="entry name" value="WD40_rpt"/>
</dbReference>
<dbReference type="PROSITE" id="PS00107">
    <property type="entry name" value="PROTEIN_KINASE_ATP"/>
    <property type="match status" value="1"/>
</dbReference>
<dbReference type="PROSITE" id="PS50294">
    <property type="entry name" value="WD_REPEATS_REGION"/>
    <property type="match status" value="5"/>
</dbReference>
<dbReference type="PROSITE" id="PS00108">
    <property type="entry name" value="PROTEIN_KINASE_ST"/>
    <property type="match status" value="1"/>
</dbReference>
<comment type="caution">
    <text evidence="9">The sequence shown here is derived from an EMBL/GenBank/DDBJ whole genome shotgun (WGS) entry which is preliminary data.</text>
</comment>
<dbReference type="Proteomes" id="UP001501842">
    <property type="component" value="Unassembled WGS sequence"/>
</dbReference>
<evidence type="ECO:0000313" key="10">
    <source>
        <dbReference type="Proteomes" id="UP001501842"/>
    </source>
</evidence>
<dbReference type="SMART" id="SM00220">
    <property type="entry name" value="S_TKc"/>
    <property type="match status" value="1"/>
</dbReference>
<feature type="binding site" evidence="6">
    <location>
        <position position="40"/>
    </location>
    <ligand>
        <name>ATP</name>
        <dbReference type="ChEBI" id="CHEBI:30616"/>
    </ligand>
</feature>
<dbReference type="InterPro" id="IPR017441">
    <property type="entry name" value="Protein_kinase_ATP_BS"/>
</dbReference>
<sequence length="740" mass="78725">MKPGVEVAGRYRLEHRLGAGSFGEVWRAVDVLRERPVAVKFLHREVADNRSVMLSKFRQEAKIAARLEHPGITRVDDFGTDQGRWFLVMEFLDGRDLAEVIAEHPGGLPLNRALELSIGLVEGLAAAHRFGVVHRDLKPANVMVLPDDRVKICDFGIARLADASTMQTLTGRRAGTPAFMAPEQWLGQDVDHRTDLYAVGGIVFALLAGRPPFAAESSQALMGQHLNMRAPRVRSRRSETPPALGRLVGELLAKKPGDRPAETAEVLSRLEHIRTGLTPPASQKHDPAAPTPQPEPVPRPSRSETTGVRPGWRTSLPPLPRRAFLALAGTAVTVTAVTVVPSLLDGGPANSGKPPPPGNSTAPEAFGEIRLVETLTGHKKALWGAAFSPDGSILATAGYDHTAKLWNAETGAHIATLTGPENTVMEIGFSPDSSILVTAGDRMAKLWNAKTGALITTLTGHQGYITQAKFNSDSSTLATTGDRMAKLWDAKTGALITTLNGYDDPISAVVFSRDGSTLATAGEHAAKLWNAKTGAPVTTLTGHQGYVTQINFSPDGSTLATVGSDHTVKLWNAKTRDPITTLTGHKGYVTQINFSPDGSTLATVGSDHTVKLWNAKTGAPITTINSQKKTVARVAFSSDGSTLAIVGDDTIKLWNAKADAPITTINGHSDTGGNVVFNLNGSTLATTGPDYTVKLWNAETGAPVTTLTGHKYIVNAVEFGPDGSTIVTVGSDRTAKLWRT</sequence>
<evidence type="ECO:0000313" key="9">
    <source>
        <dbReference type="EMBL" id="GAA2729570.1"/>
    </source>
</evidence>
<keyword evidence="3 6" id="KW-0547">Nucleotide-binding</keyword>
<organism evidence="9 10">
    <name type="scientific">Actinocorallia aurantiaca</name>
    <dbReference type="NCBI Taxonomy" id="46204"/>
    <lineage>
        <taxon>Bacteria</taxon>
        <taxon>Bacillati</taxon>
        <taxon>Actinomycetota</taxon>
        <taxon>Actinomycetes</taxon>
        <taxon>Streptosporangiales</taxon>
        <taxon>Thermomonosporaceae</taxon>
        <taxon>Actinocorallia</taxon>
    </lineage>
</organism>
<dbReference type="SUPFAM" id="SSF56112">
    <property type="entry name" value="Protein kinase-like (PK-like)"/>
    <property type="match status" value="1"/>
</dbReference>
<feature type="repeat" description="WD" evidence="5">
    <location>
        <begin position="665"/>
        <end position="706"/>
    </location>
</feature>
<feature type="repeat" description="WD" evidence="5">
    <location>
        <begin position="540"/>
        <end position="581"/>
    </location>
</feature>
<dbReference type="InterPro" id="IPR011009">
    <property type="entry name" value="Kinase-like_dom_sf"/>
</dbReference>
<dbReference type="RefSeq" id="WP_344452097.1">
    <property type="nucleotide sequence ID" value="NZ_BAAATZ010000015.1"/>
</dbReference>
<dbReference type="PANTHER" id="PTHR44019">
    <property type="entry name" value="WD REPEAT-CONTAINING PROTEIN 55"/>
    <property type="match status" value="1"/>
</dbReference>
<evidence type="ECO:0000256" key="6">
    <source>
        <dbReference type="PROSITE-ProRule" id="PRU10141"/>
    </source>
</evidence>
<evidence type="ECO:0000256" key="1">
    <source>
        <dbReference type="ARBA" id="ARBA00022574"/>
    </source>
</evidence>
<dbReference type="EMBL" id="BAAATZ010000015">
    <property type="protein sequence ID" value="GAA2729570.1"/>
    <property type="molecule type" value="Genomic_DNA"/>
</dbReference>
<dbReference type="Gene3D" id="1.10.510.10">
    <property type="entry name" value="Transferase(Phosphotransferase) domain 1"/>
    <property type="match status" value="1"/>
</dbReference>
<name>A0ABN3UFC6_9ACTN</name>
<feature type="repeat" description="WD" evidence="5">
    <location>
        <begin position="582"/>
        <end position="623"/>
    </location>
</feature>
<dbReference type="SMART" id="SM00320">
    <property type="entry name" value="WD40"/>
    <property type="match status" value="9"/>
</dbReference>
<feature type="repeat" description="WD" evidence="5">
    <location>
        <begin position="375"/>
        <end position="416"/>
    </location>
</feature>
<dbReference type="InterPro" id="IPR008271">
    <property type="entry name" value="Ser/Thr_kinase_AS"/>
</dbReference>
<dbReference type="Pfam" id="PF00400">
    <property type="entry name" value="WD40"/>
    <property type="match status" value="9"/>
</dbReference>
<accession>A0ABN3UFC6</accession>
<dbReference type="InterPro" id="IPR019775">
    <property type="entry name" value="WD40_repeat_CS"/>
</dbReference>
<feature type="domain" description="Protein kinase" evidence="8">
    <location>
        <begin position="11"/>
        <end position="275"/>
    </location>
</feature>
<protein>
    <recommendedName>
        <fullName evidence="8">Protein kinase domain-containing protein</fullName>
    </recommendedName>
</protein>
<dbReference type="InterPro" id="IPR036322">
    <property type="entry name" value="WD40_repeat_dom_sf"/>
</dbReference>
<feature type="repeat" description="WD" evidence="5">
    <location>
        <begin position="707"/>
        <end position="740"/>
    </location>
</feature>
<dbReference type="InterPro" id="IPR015943">
    <property type="entry name" value="WD40/YVTN_repeat-like_dom_sf"/>
</dbReference>
<evidence type="ECO:0000256" key="4">
    <source>
        <dbReference type="ARBA" id="ARBA00022840"/>
    </source>
</evidence>
<evidence type="ECO:0000259" key="8">
    <source>
        <dbReference type="PROSITE" id="PS50011"/>
    </source>
</evidence>
<keyword evidence="1 5" id="KW-0853">WD repeat</keyword>
<keyword evidence="2" id="KW-0677">Repeat</keyword>